<proteinExistence type="predicted"/>
<dbReference type="AlphaFoldDB" id="A0A2N9I573"/>
<organism evidence="1">
    <name type="scientific">Fagus sylvatica</name>
    <name type="common">Beechnut</name>
    <dbReference type="NCBI Taxonomy" id="28930"/>
    <lineage>
        <taxon>Eukaryota</taxon>
        <taxon>Viridiplantae</taxon>
        <taxon>Streptophyta</taxon>
        <taxon>Embryophyta</taxon>
        <taxon>Tracheophyta</taxon>
        <taxon>Spermatophyta</taxon>
        <taxon>Magnoliopsida</taxon>
        <taxon>eudicotyledons</taxon>
        <taxon>Gunneridae</taxon>
        <taxon>Pentapetalae</taxon>
        <taxon>rosids</taxon>
        <taxon>fabids</taxon>
        <taxon>Fagales</taxon>
        <taxon>Fagaceae</taxon>
        <taxon>Fagus</taxon>
    </lineage>
</organism>
<protein>
    <submittedName>
        <fullName evidence="1">Uncharacterized protein</fullName>
    </submittedName>
</protein>
<accession>A0A2N9I573</accession>
<reference evidence="1" key="1">
    <citation type="submission" date="2018-02" db="EMBL/GenBank/DDBJ databases">
        <authorList>
            <person name="Cohen D.B."/>
            <person name="Kent A.D."/>
        </authorList>
    </citation>
    <scope>NUCLEOTIDE SEQUENCE</scope>
</reference>
<evidence type="ECO:0000313" key="1">
    <source>
        <dbReference type="EMBL" id="SPD19832.1"/>
    </source>
</evidence>
<name>A0A2N9I573_FAGSY</name>
<gene>
    <name evidence="1" type="ORF">FSB_LOCUS47714</name>
</gene>
<sequence length="132" mass="15121">MVLYRQCHTVTTEQVTSENQPNGRLCFGLVYRGSFHDGVHVTSGQREGPAFFSWFLVSIGADLGSHGRPPGLFDSCLIFSITSRFSWCRRRSFCDGVHRDQWTKGRTSFLFMISCHIWGCDGWFCGNVYRDH</sequence>
<dbReference type="EMBL" id="OIVN01004891">
    <property type="protein sequence ID" value="SPD19832.1"/>
    <property type="molecule type" value="Genomic_DNA"/>
</dbReference>